<feature type="transmembrane region" description="Helical" evidence="3">
    <location>
        <begin position="5"/>
        <end position="23"/>
    </location>
</feature>
<dbReference type="AlphaFoldDB" id="A0A6L6IDV5"/>
<dbReference type="Proteomes" id="UP000477739">
    <property type="component" value="Unassembled WGS sequence"/>
</dbReference>
<feature type="compositionally biased region" description="Polar residues" evidence="2">
    <location>
        <begin position="225"/>
        <end position="239"/>
    </location>
</feature>
<keyword evidence="5" id="KW-1185">Reference proteome</keyword>
<proteinExistence type="inferred from homology"/>
<feature type="region of interest" description="Disordered" evidence="2">
    <location>
        <begin position="208"/>
        <end position="249"/>
    </location>
</feature>
<protein>
    <recommendedName>
        <fullName evidence="6">Polymer-forming cytoskeletal protein</fullName>
    </recommendedName>
</protein>
<dbReference type="Pfam" id="PF04519">
    <property type="entry name" value="Bactofilin"/>
    <property type="match status" value="1"/>
</dbReference>
<evidence type="ECO:0000256" key="1">
    <source>
        <dbReference type="ARBA" id="ARBA00044755"/>
    </source>
</evidence>
<sequence>MQYNLLWLIWGLWIYLIIHFGVGDQYFYTIVKTRWKLIAAIILSGGLVYAVRYMSSLIRIRSMFKRKEQNLTFADRIPERNTDIAASLKPSQVTNLGDDVELSVKPVVQAQNEPSVAVIPETCIIKGELNSTSDIHVNGRIDGIIRSEKTVHILKSGHVEGDIIAFAIAVDGVLNGNCIGGEVSINAQGMVNGQVKSDSLAIHKNGRFYGNSLPRDEEEHRKHGYSSSRDMLTGTNSGSGAEIASLYKE</sequence>
<dbReference type="EMBL" id="WMJZ01000001">
    <property type="protein sequence ID" value="MTH44809.1"/>
    <property type="molecule type" value="Genomic_DNA"/>
</dbReference>
<gene>
    <name evidence="4" type="ORF">GJV78_00695</name>
</gene>
<evidence type="ECO:0008006" key="6">
    <source>
        <dbReference type="Google" id="ProtNLM"/>
    </source>
</evidence>
<keyword evidence="3" id="KW-0812">Transmembrane</keyword>
<dbReference type="OrthoDB" id="6594056at2"/>
<evidence type="ECO:0000256" key="3">
    <source>
        <dbReference type="SAM" id="Phobius"/>
    </source>
</evidence>
<dbReference type="PANTHER" id="PTHR35024:SF4">
    <property type="entry name" value="POLYMER-FORMING CYTOSKELETAL PROTEIN"/>
    <property type="match status" value="1"/>
</dbReference>
<evidence type="ECO:0000313" key="5">
    <source>
        <dbReference type="Proteomes" id="UP000477739"/>
    </source>
</evidence>
<comment type="caution">
    <text evidence="4">The sequence shown here is derived from an EMBL/GenBank/DDBJ whole genome shotgun (WGS) entry which is preliminary data.</text>
</comment>
<name>A0A6L6IDV5_9ENTR</name>
<reference evidence="4 5" key="1">
    <citation type="submission" date="2019-11" db="EMBL/GenBank/DDBJ databases">
        <title>Escherichia alba sp. nov. isolated from the gut of plastic-eating superworms Zophobas atratus.</title>
        <authorList>
            <person name="Yang Y."/>
        </authorList>
    </citation>
    <scope>NUCLEOTIDE SEQUENCE [LARGE SCALE GENOMIC DNA]</scope>
    <source>
        <strain evidence="5">BIT-B35</strain>
    </source>
</reference>
<organism evidence="4 5">
    <name type="scientific">Intestinirhabdus alba</name>
    <dbReference type="NCBI Taxonomy" id="2899544"/>
    <lineage>
        <taxon>Bacteria</taxon>
        <taxon>Pseudomonadati</taxon>
        <taxon>Pseudomonadota</taxon>
        <taxon>Gammaproteobacteria</taxon>
        <taxon>Enterobacterales</taxon>
        <taxon>Enterobacteriaceae</taxon>
        <taxon>Intestinirhabdus</taxon>
    </lineage>
</organism>
<accession>A0A6L6IDV5</accession>
<keyword evidence="3" id="KW-1133">Transmembrane helix</keyword>
<keyword evidence="3" id="KW-0472">Membrane</keyword>
<feature type="transmembrane region" description="Helical" evidence="3">
    <location>
        <begin position="35"/>
        <end position="55"/>
    </location>
</feature>
<comment type="similarity">
    <text evidence="1">Belongs to the bactofilin family.</text>
</comment>
<dbReference type="InterPro" id="IPR007607">
    <property type="entry name" value="BacA/B"/>
</dbReference>
<dbReference type="RefSeq" id="WP_155106509.1">
    <property type="nucleotide sequence ID" value="NZ_WMJZ01000001.1"/>
</dbReference>
<evidence type="ECO:0000256" key="2">
    <source>
        <dbReference type="SAM" id="MobiDB-lite"/>
    </source>
</evidence>
<evidence type="ECO:0000313" key="4">
    <source>
        <dbReference type="EMBL" id="MTH44809.1"/>
    </source>
</evidence>
<dbReference type="PANTHER" id="PTHR35024">
    <property type="entry name" value="HYPOTHETICAL CYTOSOLIC PROTEIN"/>
    <property type="match status" value="1"/>
</dbReference>